<sequence>MPLYKRYHDEPATIGDDGTSWQRIPGGPSSLVVSGESTLASNVGDTGGVGAKFGSCTLCLGVVLVTADKAVATSQDESAGSSYNSTSSNAGSTTSKSQPVSATNYKRAGSRRPEETTFQSPTSVSTKLTDTATSVPASATVMTPTTSRAQAVPITTAPVVEATTTPLKTPKIVPTNATTTTPVEMTPKSYECATRDCKAITTALVRMLRRQADPCRFYNTYACDASEVDFTLPQPSAQVAQIGPPNASWEGEISDKSAGTASALPKTTYGALKDLCLAYGDDDDADVGDALAFMSVLKLNLTGMRDNSDEDPLYRAMQLSLEFGVHSLLTFHRVFEYVVDASEPFRLEISVSKSVRDLAADWVQVNRDVWPKFFEYCLSFCGLHVGSPLSKSLRDELISLDAEVVDILSSRMDPATKEAYSESPSSFTFHELAAYTDNMVSADRWRQLLAEHGRAEFFVHESVLAYPRALRLAGLLSDPRRRLAMRRLLAWHLLLYLLGPKRAVIQAYQDAAYDAIKMPGHVLDTTLRRCEAMLVHTSGIRGVMLPFFDGTTNITYGRIAKAGNLMASVQNAAVLVLQSNGSSKTKRQTIVAHTTAFPQSAWSSGQFAPFWVLEELGAGFLRDWLSTLRSWHVLPPIVQAHLLLVAGVVPVDGYFYKYFQPPHFYEDGLAAYNFASLGQIVAHGLARHIVGDLPETYMERWDAYWAQNDMTSTNYMYCLHATNRSQEDMLTPAARLKEGTLKGSVLEHLVGTRLAFKAFADSPKASQDQLLPHVDLPPAVLFLVFHCAYSCRRGDSWRLYPRGEKCMVVFRWSSRFTELIPCGHDTHRQSRAQCRYL</sequence>
<evidence type="ECO:0000313" key="2">
    <source>
        <dbReference type="Proteomes" id="UP000821845"/>
    </source>
</evidence>
<keyword evidence="2" id="KW-1185">Reference proteome</keyword>
<evidence type="ECO:0000313" key="1">
    <source>
        <dbReference type="EMBL" id="KAH6932070.1"/>
    </source>
</evidence>
<dbReference type="EMBL" id="CM023484">
    <property type="protein sequence ID" value="KAH6932070.1"/>
    <property type="molecule type" value="Genomic_DNA"/>
</dbReference>
<proteinExistence type="predicted"/>
<reference evidence="1" key="1">
    <citation type="submission" date="2020-05" db="EMBL/GenBank/DDBJ databases">
        <title>Large-scale comparative analyses of tick genomes elucidate their genetic diversity and vector capacities.</title>
        <authorList>
            <person name="Jia N."/>
            <person name="Wang J."/>
            <person name="Shi W."/>
            <person name="Du L."/>
            <person name="Sun Y."/>
            <person name="Zhan W."/>
            <person name="Jiang J."/>
            <person name="Wang Q."/>
            <person name="Zhang B."/>
            <person name="Ji P."/>
            <person name="Sakyi L.B."/>
            <person name="Cui X."/>
            <person name="Yuan T."/>
            <person name="Jiang B."/>
            <person name="Yang W."/>
            <person name="Lam T.T.-Y."/>
            <person name="Chang Q."/>
            <person name="Ding S."/>
            <person name="Wang X."/>
            <person name="Zhu J."/>
            <person name="Ruan X."/>
            <person name="Zhao L."/>
            <person name="Wei J."/>
            <person name="Que T."/>
            <person name="Du C."/>
            <person name="Cheng J."/>
            <person name="Dai P."/>
            <person name="Han X."/>
            <person name="Huang E."/>
            <person name="Gao Y."/>
            <person name="Liu J."/>
            <person name="Shao H."/>
            <person name="Ye R."/>
            <person name="Li L."/>
            <person name="Wei W."/>
            <person name="Wang X."/>
            <person name="Wang C."/>
            <person name="Yang T."/>
            <person name="Huo Q."/>
            <person name="Li W."/>
            <person name="Guo W."/>
            <person name="Chen H."/>
            <person name="Zhou L."/>
            <person name="Ni X."/>
            <person name="Tian J."/>
            <person name="Zhou Y."/>
            <person name="Sheng Y."/>
            <person name="Liu T."/>
            <person name="Pan Y."/>
            <person name="Xia L."/>
            <person name="Li J."/>
            <person name="Zhao F."/>
            <person name="Cao W."/>
        </authorList>
    </citation>
    <scope>NUCLEOTIDE SEQUENCE</scope>
    <source>
        <strain evidence="1">Hyas-2018</strain>
    </source>
</reference>
<name>A0ACB7SBT2_HYAAI</name>
<dbReference type="Proteomes" id="UP000821845">
    <property type="component" value="Chromosome 4"/>
</dbReference>
<gene>
    <name evidence="1" type="ORF">HPB50_002820</name>
</gene>
<accession>A0ACB7SBT2</accession>
<comment type="caution">
    <text evidence="1">The sequence shown here is derived from an EMBL/GenBank/DDBJ whole genome shotgun (WGS) entry which is preliminary data.</text>
</comment>
<organism evidence="1 2">
    <name type="scientific">Hyalomma asiaticum</name>
    <name type="common">Tick</name>
    <dbReference type="NCBI Taxonomy" id="266040"/>
    <lineage>
        <taxon>Eukaryota</taxon>
        <taxon>Metazoa</taxon>
        <taxon>Ecdysozoa</taxon>
        <taxon>Arthropoda</taxon>
        <taxon>Chelicerata</taxon>
        <taxon>Arachnida</taxon>
        <taxon>Acari</taxon>
        <taxon>Parasitiformes</taxon>
        <taxon>Ixodida</taxon>
        <taxon>Ixodoidea</taxon>
        <taxon>Ixodidae</taxon>
        <taxon>Hyalomminae</taxon>
        <taxon>Hyalomma</taxon>
    </lineage>
</organism>
<protein>
    <submittedName>
        <fullName evidence="1">Uncharacterized protein</fullName>
    </submittedName>
</protein>